<dbReference type="GO" id="GO:0003677">
    <property type="term" value="F:DNA binding"/>
    <property type="evidence" value="ECO:0007669"/>
    <property type="project" value="UniProtKB-KW"/>
</dbReference>
<accession>A0A6G8S6V5</accession>
<dbReference type="AlphaFoldDB" id="A0A6G8S6V5"/>
<name>A0A6G8S6V5_9GAMM</name>
<dbReference type="Proteomes" id="UP000501939">
    <property type="component" value="Chromosome"/>
</dbReference>
<dbReference type="SUPFAM" id="SSF46785">
    <property type="entry name" value="Winged helix' DNA-binding domain"/>
    <property type="match status" value="1"/>
</dbReference>
<gene>
    <name evidence="6" type="primary">hcaR</name>
    <name evidence="6" type="ORF">G8D99_13385</name>
</gene>
<dbReference type="Gene3D" id="3.40.190.10">
    <property type="entry name" value="Periplasmic binding protein-like II"/>
    <property type="match status" value="2"/>
</dbReference>
<dbReference type="Pfam" id="PF03466">
    <property type="entry name" value="LysR_substrate"/>
    <property type="match status" value="1"/>
</dbReference>
<feature type="domain" description="HTH lysR-type" evidence="5">
    <location>
        <begin position="1"/>
        <end position="58"/>
    </location>
</feature>
<dbReference type="InterPro" id="IPR036390">
    <property type="entry name" value="WH_DNA-bd_sf"/>
</dbReference>
<evidence type="ECO:0000256" key="4">
    <source>
        <dbReference type="ARBA" id="ARBA00023163"/>
    </source>
</evidence>
<proteinExistence type="inferred from homology"/>
<evidence type="ECO:0000256" key="1">
    <source>
        <dbReference type="ARBA" id="ARBA00009437"/>
    </source>
</evidence>
<dbReference type="SUPFAM" id="SSF53850">
    <property type="entry name" value="Periplasmic binding protein-like II"/>
    <property type="match status" value="1"/>
</dbReference>
<dbReference type="FunFam" id="1.10.10.10:FF:000001">
    <property type="entry name" value="LysR family transcriptional regulator"/>
    <property type="match status" value="1"/>
</dbReference>
<evidence type="ECO:0000313" key="6">
    <source>
        <dbReference type="EMBL" id="QIO09909.1"/>
    </source>
</evidence>
<dbReference type="EMBL" id="CP049916">
    <property type="protein sequence ID" value="QIO09909.1"/>
    <property type="molecule type" value="Genomic_DNA"/>
</dbReference>
<dbReference type="RefSeq" id="WP_166326732.1">
    <property type="nucleotide sequence ID" value="NZ_CP049916.1"/>
</dbReference>
<evidence type="ECO:0000256" key="2">
    <source>
        <dbReference type="ARBA" id="ARBA00023015"/>
    </source>
</evidence>
<evidence type="ECO:0000313" key="7">
    <source>
        <dbReference type="Proteomes" id="UP000501939"/>
    </source>
</evidence>
<dbReference type="InterPro" id="IPR036388">
    <property type="entry name" value="WH-like_DNA-bd_sf"/>
</dbReference>
<dbReference type="GO" id="GO:0032993">
    <property type="term" value="C:protein-DNA complex"/>
    <property type="evidence" value="ECO:0007669"/>
    <property type="project" value="TreeGrafter"/>
</dbReference>
<dbReference type="PROSITE" id="PS50931">
    <property type="entry name" value="HTH_LYSR"/>
    <property type="match status" value="1"/>
</dbReference>
<keyword evidence="4" id="KW-0804">Transcription</keyword>
<comment type="similarity">
    <text evidence="1">Belongs to the LysR transcriptional regulatory family.</text>
</comment>
<protein>
    <submittedName>
        <fullName evidence="6">DNA-binding transcriptional regulator HcaR</fullName>
    </submittedName>
</protein>
<dbReference type="InterPro" id="IPR000847">
    <property type="entry name" value="LysR_HTH_N"/>
</dbReference>
<dbReference type="InterPro" id="IPR005119">
    <property type="entry name" value="LysR_subst-bd"/>
</dbReference>
<dbReference type="NCBIfam" id="NF007385">
    <property type="entry name" value="PRK09906.1"/>
    <property type="match status" value="1"/>
</dbReference>
<evidence type="ECO:0000259" key="5">
    <source>
        <dbReference type="PROSITE" id="PS50931"/>
    </source>
</evidence>
<dbReference type="PANTHER" id="PTHR30346">
    <property type="entry name" value="TRANSCRIPTIONAL DUAL REGULATOR HCAR-RELATED"/>
    <property type="match status" value="1"/>
</dbReference>
<keyword evidence="7" id="KW-1185">Reference proteome</keyword>
<evidence type="ECO:0000256" key="3">
    <source>
        <dbReference type="ARBA" id="ARBA00023125"/>
    </source>
</evidence>
<dbReference type="Pfam" id="PF00126">
    <property type="entry name" value="HTH_1"/>
    <property type="match status" value="1"/>
</dbReference>
<keyword evidence="3 6" id="KW-0238">DNA-binding</keyword>
<keyword evidence="2" id="KW-0805">Transcription regulation</keyword>
<organism evidence="6 7">
    <name type="scientific">Acinetobacter lanii</name>
    <dbReference type="NCBI Taxonomy" id="2715163"/>
    <lineage>
        <taxon>Bacteria</taxon>
        <taxon>Pseudomonadati</taxon>
        <taxon>Pseudomonadota</taxon>
        <taxon>Gammaproteobacteria</taxon>
        <taxon>Moraxellales</taxon>
        <taxon>Moraxellaceae</taxon>
        <taxon>Acinetobacter</taxon>
    </lineage>
</organism>
<dbReference type="KEGG" id="alj:G8D99_13385"/>
<reference evidence="6 7" key="1">
    <citation type="submission" date="2020-03" db="EMBL/GenBank/DDBJ databases">
        <authorList>
            <person name="Zhu W."/>
        </authorList>
    </citation>
    <scope>NUCLEOTIDE SEQUENCE [LARGE SCALE GENOMIC DNA]</scope>
    <source>
        <strain evidence="6 7">185</strain>
    </source>
</reference>
<dbReference type="PRINTS" id="PR00039">
    <property type="entry name" value="HTHLYSR"/>
</dbReference>
<dbReference type="Gene3D" id="1.10.10.10">
    <property type="entry name" value="Winged helix-like DNA-binding domain superfamily/Winged helix DNA-binding domain"/>
    <property type="match status" value="1"/>
</dbReference>
<dbReference type="GO" id="GO:0003700">
    <property type="term" value="F:DNA-binding transcription factor activity"/>
    <property type="evidence" value="ECO:0007669"/>
    <property type="project" value="InterPro"/>
</dbReference>
<dbReference type="PANTHER" id="PTHR30346:SF0">
    <property type="entry name" value="HCA OPERON TRANSCRIPTIONAL ACTIVATOR HCAR"/>
    <property type="match status" value="1"/>
</dbReference>
<sequence>MELRHLRYFITVAEELNFSKAALKLYTAQPSLSQQIKDLEEDVGVRLLNRTKRKVELTEEGAVFLEQARLTLAQADKAVAMARQVSKAKQQLLRIGFVPVAEMKVFPFVLPNLRVQSPELTIELLSLNNTDQMRGLKKGEIDITFTRNNFHNEEIESKFVLREPLIFLLPKDHPLAKYERIPVKALNGIDFIIPSEVQSKTLHDTILDFTKAHNVELNVVQKADNILFNINTIGMGLGCTILPGYIAPLTMNNTVIRSLDVELPSLDLYVSYRKNSKSHAVQKFIELLTKIFYLDINRTDERKITDQ</sequence>